<sequence length="478" mass="51803">MRVVLKKLGLKRGKKNETKESLEAQRLAGGPGNVEESQSGAIESDLKASSPAPEMEEPQATPPQGTVQNQYGEVFTDEFQGPDTSSLTAFLVSLLSYTPEPPERLRPSQPASPRSPETPQRRSSFKKTALEYGELSQGAGTTARTSAENQELYSRVHETAVRAHEAVARAEEAISTSRVRPDGPGAASQGGPSAMETTLLEEECPTPAARAHEAALRAKATAARAARSESPPEETDWQVVNEKDVPSGTGFWHPSEIGARSHHHMPGKIKTVAQLVIPSKVVPRSDIEPPKKSPLRKPPELSEPSVMLTEGTRSLLCTALPALAMGRQWVLLYSTERHGISLHTLYRNSTNDGGATLLVVQDSHGAIFGGFSSQPYNPSVRHKYQGGNDSFVFSEKNGEATLYRSTGENRYFLLCTNEGLAFGGGDHFALRIDEELLHGSSGPCATFGSPCLAHSEEFDIRYVEVWGFAHVRRLSTPI</sequence>
<feature type="region of interest" description="Disordered" evidence="5">
    <location>
        <begin position="283"/>
        <end position="305"/>
    </location>
</feature>
<evidence type="ECO:0000256" key="5">
    <source>
        <dbReference type="SAM" id="MobiDB-lite"/>
    </source>
</evidence>
<feature type="compositionally biased region" description="Low complexity" evidence="5">
    <location>
        <begin position="183"/>
        <end position="194"/>
    </location>
</feature>
<evidence type="ECO:0000313" key="8">
    <source>
        <dbReference type="Proteomes" id="UP000054558"/>
    </source>
</evidence>
<keyword evidence="8" id="KW-1185">Reference proteome</keyword>
<feature type="compositionally biased region" description="Basic residues" evidence="5">
    <location>
        <begin position="1"/>
        <end position="14"/>
    </location>
</feature>
<dbReference type="InterPro" id="IPR006571">
    <property type="entry name" value="TLDc_dom"/>
</dbReference>
<dbReference type="PROSITE" id="PS51886">
    <property type="entry name" value="TLDC"/>
    <property type="match status" value="1"/>
</dbReference>
<dbReference type="EMBL" id="DF237172">
    <property type="protein sequence ID" value="GAQ85194.1"/>
    <property type="molecule type" value="Genomic_DNA"/>
</dbReference>
<evidence type="ECO:0000256" key="4">
    <source>
        <dbReference type="ARBA" id="ARBA00040604"/>
    </source>
</evidence>
<feature type="compositionally biased region" description="Polar residues" evidence="5">
    <location>
        <begin position="138"/>
        <end position="151"/>
    </location>
</feature>
<feature type="region of interest" description="Disordered" evidence="5">
    <location>
        <begin position="1"/>
        <end position="82"/>
    </location>
</feature>
<organism evidence="7 8">
    <name type="scientific">Klebsormidium nitens</name>
    <name type="common">Green alga</name>
    <name type="synonym">Ulothrix nitens</name>
    <dbReference type="NCBI Taxonomy" id="105231"/>
    <lineage>
        <taxon>Eukaryota</taxon>
        <taxon>Viridiplantae</taxon>
        <taxon>Streptophyta</taxon>
        <taxon>Klebsormidiophyceae</taxon>
        <taxon>Klebsormidiales</taxon>
        <taxon>Klebsormidiaceae</taxon>
        <taxon>Klebsormidium</taxon>
    </lineage>
</organism>
<feature type="compositionally biased region" description="Polar residues" evidence="5">
    <location>
        <begin position="109"/>
        <end position="122"/>
    </location>
</feature>
<dbReference type="AlphaFoldDB" id="A0A1Y1I2Q1"/>
<dbReference type="SMART" id="SM00584">
    <property type="entry name" value="TLDc"/>
    <property type="match status" value="1"/>
</dbReference>
<dbReference type="GO" id="GO:0005739">
    <property type="term" value="C:mitochondrion"/>
    <property type="evidence" value="ECO:0007669"/>
    <property type="project" value="UniProtKB-SubCell"/>
</dbReference>
<dbReference type="Pfam" id="PF07534">
    <property type="entry name" value="TLD"/>
    <property type="match status" value="1"/>
</dbReference>
<feature type="compositionally biased region" description="Polar residues" evidence="5">
    <location>
        <begin position="62"/>
        <end position="71"/>
    </location>
</feature>
<dbReference type="OMA" id="ECWAVGS"/>
<evidence type="ECO:0000256" key="3">
    <source>
        <dbReference type="ARBA" id="ARBA00023128"/>
    </source>
</evidence>
<evidence type="ECO:0000256" key="2">
    <source>
        <dbReference type="ARBA" id="ARBA00009540"/>
    </source>
</evidence>
<dbReference type="STRING" id="105231.A0A1Y1I2Q1"/>
<dbReference type="PANTHER" id="PTHR23354:SF62">
    <property type="entry name" value="MUSTARD, ISOFORM V"/>
    <property type="match status" value="1"/>
</dbReference>
<proteinExistence type="inferred from homology"/>
<comment type="similarity">
    <text evidence="2">Belongs to the OXR1 family.</text>
</comment>
<dbReference type="OrthoDB" id="26679at2759"/>
<feature type="region of interest" description="Disordered" evidence="5">
    <location>
        <begin position="164"/>
        <end position="194"/>
    </location>
</feature>
<keyword evidence="3" id="KW-0496">Mitochondrion</keyword>
<accession>A0A1Y1I2Q1</accession>
<reference evidence="7 8" key="1">
    <citation type="journal article" date="2014" name="Nat. Commun.">
        <title>Klebsormidium flaccidum genome reveals primary factors for plant terrestrial adaptation.</title>
        <authorList>
            <person name="Hori K."/>
            <person name="Maruyama F."/>
            <person name="Fujisawa T."/>
            <person name="Togashi T."/>
            <person name="Yamamoto N."/>
            <person name="Seo M."/>
            <person name="Sato S."/>
            <person name="Yamada T."/>
            <person name="Mori H."/>
            <person name="Tajima N."/>
            <person name="Moriyama T."/>
            <person name="Ikeuchi M."/>
            <person name="Watanabe M."/>
            <person name="Wada H."/>
            <person name="Kobayashi K."/>
            <person name="Saito M."/>
            <person name="Masuda T."/>
            <person name="Sasaki-Sekimoto Y."/>
            <person name="Mashiguchi K."/>
            <person name="Awai K."/>
            <person name="Shimojima M."/>
            <person name="Masuda S."/>
            <person name="Iwai M."/>
            <person name="Nobusawa T."/>
            <person name="Narise T."/>
            <person name="Kondo S."/>
            <person name="Saito H."/>
            <person name="Sato R."/>
            <person name="Murakawa M."/>
            <person name="Ihara Y."/>
            <person name="Oshima-Yamada Y."/>
            <person name="Ohtaka K."/>
            <person name="Satoh M."/>
            <person name="Sonobe K."/>
            <person name="Ishii M."/>
            <person name="Ohtani R."/>
            <person name="Kanamori-Sato M."/>
            <person name="Honoki R."/>
            <person name="Miyazaki D."/>
            <person name="Mochizuki H."/>
            <person name="Umetsu J."/>
            <person name="Higashi K."/>
            <person name="Shibata D."/>
            <person name="Kamiya Y."/>
            <person name="Sato N."/>
            <person name="Nakamura Y."/>
            <person name="Tabata S."/>
            <person name="Ida S."/>
            <person name="Kurokawa K."/>
            <person name="Ohta H."/>
        </authorList>
    </citation>
    <scope>NUCLEOTIDE SEQUENCE [LARGE SCALE GENOMIC DNA]</scope>
    <source>
        <strain evidence="7 8">NIES-2285</strain>
    </source>
</reference>
<gene>
    <name evidence="7" type="ORF">KFL_002230150</name>
</gene>
<dbReference type="Proteomes" id="UP000054558">
    <property type="component" value="Unassembled WGS sequence"/>
</dbReference>
<comment type="subcellular location">
    <subcellularLocation>
        <location evidence="1">Mitochondrion</location>
    </subcellularLocation>
</comment>
<evidence type="ECO:0000313" key="7">
    <source>
        <dbReference type="EMBL" id="GAQ85194.1"/>
    </source>
</evidence>
<evidence type="ECO:0000256" key="1">
    <source>
        <dbReference type="ARBA" id="ARBA00004173"/>
    </source>
</evidence>
<feature type="region of interest" description="Disordered" evidence="5">
    <location>
        <begin position="98"/>
        <end position="151"/>
    </location>
</feature>
<name>A0A1Y1I2Q1_KLENI</name>
<protein>
    <recommendedName>
        <fullName evidence="4">Oxidation resistance protein 1</fullName>
    </recommendedName>
</protein>
<evidence type="ECO:0000259" key="6">
    <source>
        <dbReference type="PROSITE" id="PS51886"/>
    </source>
</evidence>
<dbReference type="PANTHER" id="PTHR23354">
    <property type="entry name" value="NUCLEOLAR PROTEIN 7/ESTROGEN RECEPTOR COACTIVATOR-RELATED"/>
    <property type="match status" value="1"/>
</dbReference>
<feature type="domain" description="TLDc" evidence="6">
    <location>
        <begin position="306"/>
        <end position="469"/>
    </location>
</feature>